<protein>
    <recommendedName>
        <fullName evidence="3">Tetratricopeptide repeat protein</fullName>
    </recommendedName>
</protein>
<evidence type="ECO:0000313" key="2">
    <source>
        <dbReference type="EMBL" id="GAI87413.1"/>
    </source>
</evidence>
<evidence type="ECO:0008006" key="3">
    <source>
        <dbReference type="Google" id="ProtNLM"/>
    </source>
</evidence>
<feature type="transmembrane region" description="Helical" evidence="1">
    <location>
        <begin position="6"/>
        <end position="23"/>
    </location>
</feature>
<name>X1S3E2_9ZZZZ</name>
<proteinExistence type="predicted"/>
<dbReference type="AlphaFoldDB" id="X1S3E2"/>
<gene>
    <name evidence="2" type="ORF">S12H4_13124</name>
</gene>
<keyword evidence="1" id="KW-0812">Transmembrane</keyword>
<evidence type="ECO:0000256" key="1">
    <source>
        <dbReference type="SAM" id="Phobius"/>
    </source>
</evidence>
<dbReference type="EMBL" id="BARW01006252">
    <property type="protein sequence ID" value="GAI87413.1"/>
    <property type="molecule type" value="Genomic_DNA"/>
</dbReference>
<sequence>MDRNTIIGILLIGAIFIGFSYFNNQKLKKAYDKEIIVADSLYQAKDYETARNSYRKALSYRPNIQYPRDKIQKINQITGIPIALSDTLQQEIPEEQKPEEISVPRTGAGTLSPEDRQNMYGLFAGAVVGEKEFYTLENNLIKVNLSTLGGRVYSAELKNYTTLIPCL</sequence>
<dbReference type="InterPro" id="IPR011990">
    <property type="entry name" value="TPR-like_helical_dom_sf"/>
</dbReference>
<reference evidence="2" key="1">
    <citation type="journal article" date="2014" name="Front. Microbiol.">
        <title>High frequency of phylogenetically diverse reductive dehalogenase-homologous genes in deep subseafloor sedimentary metagenomes.</title>
        <authorList>
            <person name="Kawai M."/>
            <person name="Futagami T."/>
            <person name="Toyoda A."/>
            <person name="Takaki Y."/>
            <person name="Nishi S."/>
            <person name="Hori S."/>
            <person name="Arai W."/>
            <person name="Tsubouchi T."/>
            <person name="Morono Y."/>
            <person name="Uchiyama I."/>
            <person name="Ito T."/>
            <person name="Fujiyama A."/>
            <person name="Inagaki F."/>
            <person name="Takami H."/>
        </authorList>
    </citation>
    <scope>NUCLEOTIDE SEQUENCE</scope>
    <source>
        <strain evidence="2">Expedition CK06-06</strain>
    </source>
</reference>
<keyword evidence="1" id="KW-1133">Transmembrane helix</keyword>
<accession>X1S3E2</accession>
<comment type="caution">
    <text evidence="2">The sequence shown here is derived from an EMBL/GenBank/DDBJ whole genome shotgun (WGS) entry which is preliminary data.</text>
</comment>
<organism evidence="2">
    <name type="scientific">marine sediment metagenome</name>
    <dbReference type="NCBI Taxonomy" id="412755"/>
    <lineage>
        <taxon>unclassified sequences</taxon>
        <taxon>metagenomes</taxon>
        <taxon>ecological metagenomes</taxon>
    </lineage>
</organism>
<dbReference type="Gene3D" id="1.25.40.10">
    <property type="entry name" value="Tetratricopeptide repeat domain"/>
    <property type="match status" value="1"/>
</dbReference>
<keyword evidence="1" id="KW-0472">Membrane</keyword>